<gene>
    <name evidence="1" type="ORF">TWF730_004512</name>
</gene>
<proteinExistence type="predicted"/>
<dbReference type="Proteomes" id="UP001373714">
    <property type="component" value="Unassembled WGS sequence"/>
</dbReference>
<sequence length="426" mass="47862">MDTSIWNRQEGQAPTPPLRVVNICGPEFARLPPSPANPEGLPEVNAAAFLKAPDWDDSGRSGKENPLIQIYESTHCTHGSGPESKLLKFLSMYDLPEDDLEKLAAARLPFGFKGIAFPTIAKFIGLGSVDDIKHLQIYRSRVNIFYFKVFQESFLRRAYKYGISKAFNDPSLRSNLVIELFYELTGMLPLLEFSPGSSLGIGIGYPSPKVKEAVIASLGVRGLVYVAVDSEAEKKNDSDGVARLLAEFYVCDRKNIIAGKWVPMLGILSDGNQFQFWVYNSVESKVWASRWIPGFGTDVDKNTEKFLITLKKIVEHLYDFFILMVINTMKIGVRETNRTLRENPGKPELQREVGLATLALNRANEAHSRFRKAERLRYKEQVNEAEIEVIDASKFMVPSLEYWVKTIKLAMTPVAGTWDRDAVLAA</sequence>
<evidence type="ECO:0000313" key="2">
    <source>
        <dbReference type="Proteomes" id="UP001373714"/>
    </source>
</evidence>
<comment type="caution">
    <text evidence="1">The sequence shown here is derived from an EMBL/GenBank/DDBJ whole genome shotgun (WGS) entry which is preliminary data.</text>
</comment>
<accession>A0AAV9TYN6</accession>
<protein>
    <submittedName>
        <fullName evidence="1">Uncharacterized protein</fullName>
    </submittedName>
</protein>
<keyword evidence="2" id="KW-1185">Reference proteome</keyword>
<dbReference type="EMBL" id="JAVHNS010000018">
    <property type="protein sequence ID" value="KAK6331430.1"/>
    <property type="molecule type" value="Genomic_DNA"/>
</dbReference>
<evidence type="ECO:0000313" key="1">
    <source>
        <dbReference type="EMBL" id="KAK6331430.1"/>
    </source>
</evidence>
<reference evidence="1 2" key="1">
    <citation type="submission" date="2019-10" db="EMBL/GenBank/DDBJ databases">
        <authorList>
            <person name="Palmer J.M."/>
        </authorList>
    </citation>
    <scope>NUCLEOTIDE SEQUENCE [LARGE SCALE GENOMIC DNA]</scope>
    <source>
        <strain evidence="1 2">TWF730</strain>
    </source>
</reference>
<name>A0AAV9TYN6_9PEZI</name>
<organism evidence="1 2">
    <name type="scientific">Orbilia blumenaviensis</name>
    <dbReference type="NCBI Taxonomy" id="1796055"/>
    <lineage>
        <taxon>Eukaryota</taxon>
        <taxon>Fungi</taxon>
        <taxon>Dikarya</taxon>
        <taxon>Ascomycota</taxon>
        <taxon>Pezizomycotina</taxon>
        <taxon>Orbiliomycetes</taxon>
        <taxon>Orbiliales</taxon>
        <taxon>Orbiliaceae</taxon>
        <taxon>Orbilia</taxon>
    </lineage>
</organism>
<dbReference type="AlphaFoldDB" id="A0AAV9TYN6"/>